<protein>
    <submittedName>
        <fullName evidence="7">TetR/AcrR family transcriptional regulator</fullName>
    </submittedName>
</protein>
<comment type="caution">
    <text evidence="7">The sequence shown here is derived from an EMBL/GenBank/DDBJ whole genome shotgun (WGS) entry which is preliminary data.</text>
</comment>
<dbReference type="InterPro" id="IPR003012">
    <property type="entry name" value="Tet_transcr_reg_TetR"/>
</dbReference>
<accession>A0ABD6FG72</accession>
<name>A0ABD6FG72_9PSEU</name>
<evidence type="ECO:0000256" key="2">
    <source>
        <dbReference type="ARBA" id="ARBA00023015"/>
    </source>
</evidence>
<dbReference type="EMBL" id="QGUI02000155">
    <property type="protein sequence ID" value="MFO7193006.1"/>
    <property type="molecule type" value="Genomic_DNA"/>
</dbReference>
<evidence type="ECO:0000256" key="5">
    <source>
        <dbReference type="PROSITE-ProRule" id="PRU00335"/>
    </source>
</evidence>
<feature type="domain" description="HTH tetR-type" evidence="6">
    <location>
        <begin position="15"/>
        <end position="75"/>
    </location>
</feature>
<organism evidence="7 8">
    <name type="scientific">Thermocrispum agreste</name>
    <dbReference type="NCBI Taxonomy" id="37925"/>
    <lineage>
        <taxon>Bacteria</taxon>
        <taxon>Bacillati</taxon>
        <taxon>Actinomycetota</taxon>
        <taxon>Actinomycetes</taxon>
        <taxon>Pseudonocardiales</taxon>
        <taxon>Pseudonocardiaceae</taxon>
        <taxon>Thermocrispum</taxon>
    </lineage>
</organism>
<sequence>MDSVWFRTEPAHRPRLSRKRIVQAAVGLLDVSGLDGFSMRALARRLGVAPMSVYEYVSGREDVLDFALDAVIGEIEPAADGMPWRDAVLEQLCRMREVMLRHRWMPTLMSTRPLIGPNALRRSERFHASLIEAGLTGATLVAAVGALTNYAIGFAAAESSWWATVRTPEGDKQIRSAVAEHLAAHAPLLAQHAPVELDDFDEQFRLGAEVILDGIAMRSSGGRCRSGSRDDSDRS</sequence>
<dbReference type="InterPro" id="IPR050109">
    <property type="entry name" value="HTH-type_TetR-like_transc_reg"/>
</dbReference>
<keyword evidence="3 5" id="KW-0238">DNA-binding</keyword>
<reference evidence="7 8" key="1">
    <citation type="journal article" date="2021" name="BMC Genomics">
        <title>Genome-resolved metagenome and metatranscriptome analyses of thermophilic composting reveal key bacterial players and their metabolic interactions.</title>
        <authorList>
            <person name="Braga L.P.P."/>
            <person name="Pereira R.V."/>
            <person name="Martins L.F."/>
            <person name="Moura L.M.S."/>
            <person name="Sanchez F.B."/>
            <person name="Patane J.S.L."/>
            <person name="da Silva A.M."/>
            <person name="Setubal J.C."/>
        </authorList>
    </citation>
    <scope>NUCLEOTIDE SEQUENCE [LARGE SCALE GENOMIC DNA]</scope>
    <source>
        <strain evidence="7">ZC4RG45</strain>
    </source>
</reference>
<dbReference type="Gene3D" id="1.10.357.10">
    <property type="entry name" value="Tetracycline Repressor, domain 2"/>
    <property type="match status" value="1"/>
</dbReference>
<dbReference type="PANTHER" id="PTHR30055">
    <property type="entry name" value="HTH-TYPE TRANSCRIPTIONAL REGULATOR RUTR"/>
    <property type="match status" value="1"/>
</dbReference>
<evidence type="ECO:0000313" key="7">
    <source>
        <dbReference type="EMBL" id="MFO7193006.1"/>
    </source>
</evidence>
<dbReference type="PRINTS" id="PR00400">
    <property type="entry name" value="TETREPRESSOR"/>
</dbReference>
<evidence type="ECO:0000259" key="6">
    <source>
        <dbReference type="PROSITE" id="PS50977"/>
    </source>
</evidence>
<keyword evidence="2" id="KW-0805">Transcription regulation</keyword>
<proteinExistence type="predicted"/>
<dbReference type="Pfam" id="PF02909">
    <property type="entry name" value="TetR_C_1"/>
    <property type="match status" value="1"/>
</dbReference>
<gene>
    <name evidence="7" type="ORF">DIU77_012250</name>
</gene>
<dbReference type="GO" id="GO:0003677">
    <property type="term" value="F:DNA binding"/>
    <property type="evidence" value="ECO:0007669"/>
    <property type="project" value="UniProtKB-UniRule"/>
</dbReference>
<dbReference type="InterPro" id="IPR004111">
    <property type="entry name" value="Repressor_TetR_C"/>
</dbReference>
<dbReference type="Proteomes" id="UP000249324">
    <property type="component" value="Unassembled WGS sequence"/>
</dbReference>
<dbReference type="AlphaFoldDB" id="A0ABD6FG72"/>
<evidence type="ECO:0000313" key="8">
    <source>
        <dbReference type="Proteomes" id="UP000249324"/>
    </source>
</evidence>
<dbReference type="PANTHER" id="PTHR30055:SF151">
    <property type="entry name" value="TRANSCRIPTIONAL REGULATORY PROTEIN"/>
    <property type="match status" value="1"/>
</dbReference>
<dbReference type="SUPFAM" id="SSF46689">
    <property type="entry name" value="Homeodomain-like"/>
    <property type="match status" value="1"/>
</dbReference>
<dbReference type="Pfam" id="PF00440">
    <property type="entry name" value="TetR_N"/>
    <property type="match status" value="1"/>
</dbReference>
<evidence type="ECO:0000256" key="1">
    <source>
        <dbReference type="ARBA" id="ARBA00022491"/>
    </source>
</evidence>
<keyword evidence="4" id="KW-0804">Transcription</keyword>
<dbReference type="SUPFAM" id="SSF48498">
    <property type="entry name" value="Tetracyclin repressor-like, C-terminal domain"/>
    <property type="match status" value="1"/>
</dbReference>
<dbReference type="GO" id="GO:0006355">
    <property type="term" value="P:regulation of DNA-templated transcription"/>
    <property type="evidence" value="ECO:0007669"/>
    <property type="project" value="UniProtKB-ARBA"/>
</dbReference>
<dbReference type="InterPro" id="IPR036271">
    <property type="entry name" value="Tet_transcr_reg_TetR-rel_C_sf"/>
</dbReference>
<evidence type="ECO:0000256" key="4">
    <source>
        <dbReference type="ARBA" id="ARBA00023163"/>
    </source>
</evidence>
<keyword evidence="1" id="KW-0678">Repressor</keyword>
<dbReference type="InterPro" id="IPR009057">
    <property type="entry name" value="Homeodomain-like_sf"/>
</dbReference>
<dbReference type="InterPro" id="IPR001647">
    <property type="entry name" value="HTH_TetR"/>
</dbReference>
<dbReference type="PROSITE" id="PS50977">
    <property type="entry name" value="HTH_TETR_2"/>
    <property type="match status" value="1"/>
</dbReference>
<feature type="DNA-binding region" description="H-T-H motif" evidence="5">
    <location>
        <begin position="38"/>
        <end position="57"/>
    </location>
</feature>
<evidence type="ECO:0000256" key="3">
    <source>
        <dbReference type="ARBA" id="ARBA00023125"/>
    </source>
</evidence>